<dbReference type="AlphaFoldDB" id="A0A8J4Y5Y1"/>
<accession>A0A8J4Y5Y1</accession>
<dbReference type="Proteomes" id="UP000770661">
    <property type="component" value="Unassembled WGS sequence"/>
</dbReference>
<organism evidence="1 2">
    <name type="scientific">Chionoecetes opilio</name>
    <name type="common">Atlantic snow crab</name>
    <name type="synonym">Cancer opilio</name>
    <dbReference type="NCBI Taxonomy" id="41210"/>
    <lineage>
        <taxon>Eukaryota</taxon>
        <taxon>Metazoa</taxon>
        <taxon>Ecdysozoa</taxon>
        <taxon>Arthropoda</taxon>
        <taxon>Crustacea</taxon>
        <taxon>Multicrustacea</taxon>
        <taxon>Malacostraca</taxon>
        <taxon>Eumalacostraca</taxon>
        <taxon>Eucarida</taxon>
        <taxon>Decapoda</taxon>
        <taxon>Pleocyemata</taxon>
        <taxon>Brachyura</taxon>
        <taxon>Eubrachyura</taxon>
        <taxon>Majoidea</taxon>
        <taxon>Majidae</taxon>
        <taxon>Chionoecetes</taxon>
    </lineage>
</organism>
<comment type="caution">
    <text evidence="1">The sequence shown here is derived from an EMBL/GenBank/DDBJ whole genome shotgun (WGS) entry which is preliminary data.</text>
</comment>
<evidence type="ECO:0000313" key="1">
    <source>
        <dbReference type="EMBL" id="KAG0718169.1"/>
    </source>
</evidence>
<keyword evidence="2" id="KW-1185">Reference proteome</keyword>
<proteinExistence type="predicted"/>
<gene>
    <name evidence="1" type="ORF">GWK47_052966</name>
</gene>
<name>A0A8J4Y5Y1_CHIOP</name>
<reference evidence="1" key="1">
    <citation type="submission" date="2020-07" db="EMBL/GenBank/DDBJ databases">
        <title>The High-quality genome of the commercially important snow crab, Chionoecetes opilio.</title>
        <authorList>
            <person name="Jeong J.-H."/>
            <person name="Ryu S."/>
        </authorList>
    </citation>
    <scope>NUCLEOTIDE SEQUENCE</scope>
    <source>
        <strain evidence="1">MADBK_172401_WGS</strain>
        <tissue evidence="1">Digestive gland</tissue>
    </source>
</reference>
<sequence length="79" mass="9023">MTSDPSVDTLKRPATKENKWWNMPFCSWERKSWSGEMLLPGLLTTPPVKRAPLTCSLQSLSSCRSSVRRLPLQQWSNMG</sequence>
<evidence type="ECO:0000313" key="2">
    <source>
        <dbReference type="Proteomes" id="UP000770661"/>
    </source>
</evidence>
<dbReference type="EMBL" id="JACEEZ010016548">
    <property type="protein sequence ID" value="KAG0718169.1"/>
    <property type="molecule type" value="Genomic_DNA"/>
</dbReference>
<protein>
    <submittedName>
        <fullName evidence="1">Uncharacterized protein</fullName>
    </submittedName>
</protein>